<sequence>MKRYKCTLIPLLAAFALLTGCGSQDKQLTVQPPPASSGNAATPASPDQNGSKADIEVLQQLQVTVNQAKEAREVTAFLDEHLKQVDAKTADQMFLALESFYASHVSVVNDNFRNLLQQPGVTDQLYALDYPYDFNKIQNDDKLKQWLQTQTAGKLTLMATSDMSLYWQVDYPALQAAYGNFLSNDLKEYLAIQVTEGNKAYTGDGGLQISREDLGKRLMTAENYLTVYPAGLKKSQIQTLYTDYLKAYLSDYRYDAIDESTMKLLPAVKKNYQSFVKTRPDSKTADIVTAYVSLLQENQDVIYEFGQKGVSIIGDPKPNIAQFWDSLPERVNQAFQAKK</sequence>
<feature type="signal peptide" evidence="2">
    <location>
        <begin position="1"/>
        <end position="25"/>
    </location>
</feature>
<organism evidence="3 4">
    <name type="scientific">Brevibacillus nitrificans</name>
    <dbReference type="NCBI Taxonomy" id="651560"/>
    <lineage>
        <taxon>Bacteria</taxon>
        <taxon>Bacillati</taxon>
        <taxon>Bacillota</taxon>
        <taxon>Bacilli</taxon>
        <taxon>Bacillales</taxon>
        <taxon>Paenibacillaceae</taxon>
        <taxon>Brevibacillus</taxon>
    </lineage>
</organism>
<reference evidence="3 4" key="1">
    <citation type="submission" date="2018-10" db="EMBL/GenBank/DDBJ databases">
        <title>Phylogenomics of Brevibacillus.</title>
        <authorList>
            <person name="Dunlap C."/>
        </authorList>
    </citation>
    <scope>NUCLEOTIDE SEQUENCE [LARGE SCALE GENOMIC DNA]</scope>
    <source>
        <strain evidence="3 4">JCM 15774</strain>
    </source>
</reference>
<dbReference type="PROSITE" id="PS51257">
    <property type="entry name" value="PROKAR_LIPOPROTEIN"/>
    <property type="match status" value="1"/>
</dbReference>
<dbReference type="EMBL" id="RHHU01000013">
    <property type="protein sequence ID" value="RNB82175.1"/>
    <property type="molecule type" value="Genomic_DNA"/>
</dbReference>
<evidence type="ECO:0000313" key="3">
    <source>
        <dbReference type="EMBL" id="RNB82175.1"/>
    </source>
</evidence>
<name>A0A3M8D4M8_9BACL</name>
<dbReference type="RefSeq" id="WP_122925495.1">
    <property type="nucleotide sequence ID" value="NZ_RHHU01000013.1"/>
</dbReference>
<evidence type="ECO:0000256" key="2">
    <source>
        <dbReference type="SAM" id="SignalP"/>
    </source>
</evidence>
<keyword evidence="4" id="KW-1185">Reference proteome</keyword>
<dbReference type="Proteomes" id="UP000269573">
    <property type="component" value="Unassembled WGS sequence"/>
</dbReference>
<dbReference type="AlphaFoldDB" id="A0A3M8D4M8"/>
<feature type="chain" id="PRO_5018010638" evidence="2">
    <location>
        <begin position="26"/>
        <end position="339"/>
    </location>
</feature>
<keyword evidence="3" id="KW-0547">Nucleotide-binding</keyword>
<accession>A0A3M8D4M8</accession>
<proteinExistence type="predicted"/>
<dbReference type="GO" id="GO:0005524">
    <property type="term" value="F:ATP binding"/>
    <property type="evidence" value="ECO:0007669"/>
    <property type="project" value="UniProtKB-KW"/>
</dbReference>
<feature type="region of interest" description="Disordered" evidence="1">
    <location>
        <begin position="28"/>
        <end position="51"/>
    </location>
</feature>
<evidence type="ECO:0000313" key="4">
    <source>
        <dbReference type="Proteomes" id="UP000269573"/>
    </source>
</evidence>
<protein>
    <submittedName>
        <fullName evidence="3">ATP-binding protein</fullName>
    </submittedName>
</protein>
<comment type="caution">
    <text evidence="3">The sequence shown here is derived from an EMBL/GenBank/DDBJ whole genome shotgun (WGS) entry which is preliminary data.</text>
</comment>
<keyword evidence="3" id="KW-0067">ATP-binding</keyword>
<keyword evidence="2" id="KW-0732">Signal</keyword>
<evidence type="ECO:0000256" key="1">
    <source>
        <dbReference type="SAM" id="MobiDB-lite"/>
    </source>
</evidence>
<gene>
    <name evidence="3" type="ORF">EDM59_21500</name>
</gene>